<evidence type="ECO:0000313" key="2">
    <source>
        <dbReference type="EMBL" id="TKD17662.1"/>
    </source>
</evidence>
<dbReference type="Gene3D" id="3.40.50.1010">
    <property type="entry name" value="5'-nuclease"/>
    <property type="match status" value="1"/>
</dbReference>
<dbReference type="Proteomes" id="UP000310597">
    <property type="component" value="Unassembled WGS sequence"/>
</dbReference>
<evidence type="ECO:0000259" key="1">
    <source>
        <dbReference type="Pfam" id="PF01936"/>
    </source>
</evidence>
<dbReference type="EMBL" id="SWJZ01000056">
    <property type="protein sequence ID" value="TKD17662.1"/>
    <property type="molecule type" value="Genomic_DNA"/>
</dbReference>
<protein>
    <submittedName>
        <fullName evidence="2">NYN domain-containing protein</fullName>
    </submittedName>
</protein>
<dbReference type="AlphaFoldDB" id="A0A4U1JP10"/>
<organism evidence="2 3">
    <name type="scientific">Rhodobacter capsulatus</name>
    <name type="common">Rhodopseudomonas capsulata</name>
    <dbReference type="NCBI Taxonomy" id="1061"/>
    <lineage>
        <taxon>Bacteria</taxon>
        <taxon>Pseudomonadati</taxon>
        <taxon>Pseudomonadota</taxon>
        <taxon>Alphaproteobacteria</taxon>
        <taxon>Rhodobacterales</taxon>
        <taxon>Rhodobacter group</taxon>
        <taxon>Rhodobacter</taxon>
    </lineage>
</organism>
<reference evidence="2 3" key="1">
    <citation type="submission" date="2019-04" db="EMBL/GenBank/DDBJ databases">
        <title>Draft Whole-Genome sequence of the purple photosynthetic bacterium Rhodobacter capsulatus SP108 with an indigenous class A beta-lactamase.</title>
        <authorList>
            <person name="Robertson S."/>
            <person name="Meyer T.E."/>
            <person name="Kyndt J.A."/>
        </authorList>
    </citation>
    <scope>NUCLEOTIDE SEQUENCE [LARGE SCALE GENOMIC DNA]</scope>
    <source>
        <strain evidence="2 3">SP108</strain>
    </source>
</reference>
<sequence>MSEKDQQETKVARAALYIDGFNLYHAIDRLGQPHLKWLSYWRLGQVILPQKTQKLVRVVYCTAFYPGSAGKRWRHEQVIAAQRAEGVEVALGHYVHERMMCRNCGDRWEKPTEKAGDINLAIHLMHDAFEDVFDHAYLLTADSDQAATAAMFARRFPEKRLTTVAPPGRDPSVHILRHASGGKIKLNAGHLQRAVMGATVGKARRPDEYAPPEG</sequence>
<gene>
    <name evidence="2" type="ORF">FBT96_13190</name>
</gene>
<evidence type="ECO:0000313" key="3">
    <source>
        <dbReference type="Proteomes" id="UP000310597"/>
    </source>
</evidence>
<dbReference type="OrthoDB" id="9809421at2"/>
<comment type="caution">
    <text evidence="2">The sequence shown here is derived from an EMBL/GenBank/DDBJ whole genome shotgun (WGS) entry which is preliminary data.</text>
</comment>
<feature type="domain" description="NYN" evidence="1">
    <location>
        <begin position="13"/>
        <end position="144"/>
    </location>
</feature>
<name>A0A4U1JP10_RHOCA</name>
<dbReference type="RefSeq" id="WP_136907397.1">
    <property type="nucleotide sequence ID" value="NZ_SWJZ01000056.1"/>
</dbReference>
<proteinExistence type="predicted"/>
<dbReference type="GO" id="GO:0004540">
    <property type="term" value="F:RNA nuclease activity"/>
    <property type="evidence" value="ECO:0007669"/>
    <property type="project" value="InterPro"/>
</dbReference>
<dbReference type="CDD" id="cd18722">
    <property type="entry name" value="PIN_NicB-like"/>
    <property type="match status" value="1"/>
</dbReference>
<accession>A0A4U1JP10</accession>
<dbReference type="Pfam" id="PF01936">
    <property type="entry name" value="NYN"/>
    <property type="match status" value="1"/>
</dbReference>
<dbReference type="InterPro" id="IPR021139">
    <property type="entry name" value="NYN"/>
</dbReference>